<keyword evidence="3" id="KW-1185">Reference proteome</keyword>
<sequence length="117" mass="12765">MSGGHQLQLAALWPWLLMATLQAGFGHTGLVLAAAVESERSAEQKAIIRVIPLKMDPTGKLNLTLEGVFAGVAEITPAEGKLMQITLQLRITQLWLAKPSIELEFRLCLLEVCFAAR</sequence>
<evidence type="ECO:0000313" key="2">
    <source>
        <dbReference type="EMBL" id="ELK35920.1"/>
    </source>
</evidence>
<evidence type="ECO:0000313" key="3">
    <source>
        <dbReference type="Proteomes" id="UP000010556"/>
    </source>
</evidence>
<gene>
    <name evidence="2" type="ORF">MDA_GLEAN10012142</name>
</gene>
<reference evidence="3" key="1">
    <citation type="journal article" date="2013" name="Science">
        <title>Comparative analysis of bat genomes provides insight into the evolution of flight and immunity.</title>
        <authorList>
            <person name="Zhang G."/>
            <person name="Cowled C."/>
            <person name="Shi Z."/>
            <person name="Huang Z."/>
            <person name="Bishop-Lilly K.A."/>
            <person name="Fang X."/>
            <person name="Wynne J.W."/>
            <person name="Xiong Z."/>
            <person name="Baker M.L."/>
            <person name="Zhao W."/>
            <person name="Tachedjian M."/>
            <person name="Zhu Y."/>
            <person name="Zhou P."/>
            <person name="Jiang X."/>
            <person name="Ng J."/>
            <person name="Yang L."/>
            <person name="Wu L."/>
            <person name="Xiao J."/>
            <person name="Feng Y."/>
            <person name="Chen Y."/>
            <person name="Sun X."/>
            <person name="Zhang Y."/>
            <person name="Marsh G.A."/>
            <person name="Crameri G."/>
            <person name="Broder C.C."/>
            <person name="Frey K.G."/>
            <person name="Wang L.F."/>
            <person name="Wang J."/>
        </authorList>
    </citation>
    <scope>NUCLEOTIDE SEQUENCE [LARGE SCALE GENOMIC DNA]</scope>
</reference>
<name>L5MCC1_MYODS</name>
<evidence type="ECO:0000256" key="1">
    <source>
        <dbReference type="SAM" id="SignalP"/>
    </source>
</evidence>
<dbReference type="EMBL" id="KB102034">
    <property type="protein sequence ID" value="ELK35920.1"/>
    <property type="molecule type" value="Genomic_DNA"/>
</dbReference>
<organism evidence="2 3">
    <name type="scientific">Myotis davidii</name>
    <name type="common">David's myotis</name>
    <dbReference type="NCBI Taxonomy" id="225400"/>
    <lineage>
        <taxon>Eukaryota</taxon>
        <taxon>Metazoa</taxon>
        <taxon>Chordata</taxon>
        <taxon>Craniata</taxon>
        <taxon>Vertebrata</taxon>
        <taxon>Euteleostomi</taxon>
        <taxon>Mammalia</taxon>
        <taxon>Eutheria</taxon>
        <taxon>Laurasiatheria</taxon>
        <taxon>Chiroptera</taxon>
        <taxon>Yangochiroptera</taxon>
        <taxon>Vespertilionidae</taxon>
        <taxon>Myotis</taxon>
    </lineage>
</organism>
<keyword evidence="1" id="KW-0732">Signal</keyword>
<accession>L5MCC1</accession>
<protein>
    <submittedName>
        <fullName evidence="2">RING finger protein 43</fullName>
    </submittedName>
</protein>
<dbReference type="Proteomes" id="UP000010556">
    <property type="component" value="Unassembled WGS sequence"/>
</dbReference>
<proteinExistence type="predicted"/>
<dbReference type="AlphaFoldDB" id="L5MCC1"/>
<feature type="chain" id="PRO_5003971137" evidence="1">
    <location>
        <begin position="24"/>
        <end position="117"/>
    </location>
</feature>
<dbReference type="Gene3D" id="3.50.30.30">
    <property type="match status" value="1"/>
</dbReference>
<feature type="signal peptide" evidence="1">
    <location>
        <begin position="1"/>
        <end position="23"/>
    </location>
</feature>